<dbReference type="STRING" id="1797110.A3841_09885"/>
<name>A0A1Q5PGM1_9BACT</name>
<keyword evidence="4" id="KW-1185">Reference proteome</keyword>
<keyword evidence="1" id="KW-0472">Membrane</keyword>
<dbReference type="InterPro" id="IPR006068">
    <property type="entry name" value="ATPase_P-typ_cation-transptr_C"/>
</dbReference>
<protein>
    <recommendedName>
        <fullName evidence="2">Cation-transporting P-type ATPase C-terminal domain-containing protein</fullName>
    </recommendedName>
</protein>
<comment type="caution">
    <text evidence="3">The sequence shown here is derived from an EMBL/GenBank/DDBJ whole genome shotgun (WGS) entry which is preliminary data.</text>
</comment>
<reference evidence="3 4" key="1">
    <citation type="submission" date="2016-03" db="EMBL/GenBank/DDBJ databases">
        <title>Genome sequence of Pontibacter sp. nov., of the family cytophagaceae, isolated from marine sediment of the Yellow Sea, China.</title>
        <authorList>
            <person name="Zhang G."/>
            <person name="Zhang R."/>
        </authorList>
    </citation>
    <scope>NUCLEOTIDE SEQUENCE [LARGE SCALE GENOMIC DNA]</scope>
    <source>
        <strain evidence="3 4">S10-8</strain>
    </source>
</reference>
<organism evidence="3 4">
    <name type="scientific">Pontibacter flavimaris</name>
    <dbReference type="NCBI Taxonomy" id="1797110"/>
    <lineage>
        <taxon>Bacteria</taxon>
        <taxon>Pseudomonadati</taxon>
        <taxon>Bacteroidota</taxon>
        <taxon>Cytophagia</taxon>
        <taxon>Cytophagales</taxon>
        <taxon>Hymenobacteraceae</taxon>
        <taxon>Pontibacter</taxon>
    </lineage>
</organism>
<evidence type="ECO:0000313" key="4">
    <source>
        <dbReference type="Proteomes" id="UP000186551"/>
    </source>
</evidence>
<dbReference type="Pfam" id="PF00689">
    <property type="entry name" value="Cation_ATPase_C"/>
    <property type="match status" value="1"/>
</dbReference>
<dbReference type="RefSeq" id="WP_073850781.1">
    <property type="nucleotide sequence ID" value="NZ_LVWA01000003.1"/>
</dbReference>
<dbReference type="EMBL" id="LVWA01000003">
    <property type="protein sequence ID" value="OKL41365.1"/>
    <property type="molecule type" value="Genomic_DNA"/>
</dbReference>
<proteinExistence type="predicted"/>
<feature type="domain" description="Cation-transporting P-type ATPase C-terminal" evidence="2">
    <location>
        <begin position="14"/>
        <end position="71"/>
    </location>
</feature>
<keyword evidence="1" id="KW-1133">Transmembrane helix</keyword>
<accession>A0A1Q5PGM1</accession>
<dbReference type="InterPro" id="IPR023298">
    <property type="entry name" value="ATPase_P-typ_TM_dom_sf"/>
</dbReference>
<keyword evidence="1" id="KW-0812">Transmembrane</keyword>
<evidence type="ECO:0000256" key="1">
    <source>
        <dbReference type="SAM" id="Phobius"/>
    </source>
</evidence>
<feature type="transmembrane region" description="Helical" evidence="1">
    <location>
        <begin position="14"/>
        <end position="33"/>
    </location>
</feature>
<evidence type="ECO:0000313" key="3">
    <source>
        <dbReference type="EMBL" id="OKL41365.1"/>
    </source>
</evidence>
<sequence length="72" mass="8007">MPQRQPEGIVVPCILRMSIVVLGLTPAVFSFFLPQGEGTARTAAFLVISRTQVFNMFNMRALEYSVFEIGIV</sequence>
<gene>
    <name evidence="3" type="ORF">A3841_09885</name>
</gene>
<dbReference type="SUPFAM" id="SSF81665">
    <property type="entry name" value="Calcium ATPase, transmembrane domain M"/>
    <property type="match status" value="1"/>
</dbReference>
<evidence type="ECO:0000259" key="2">
    <source>
        <dbReference type="Pfam" id="PF00689"/>
    </source>
</evidence>
<dbReference type="AlphaFoldDB" id="A0A1Q5PGM1"/>
<dbReference type="Proteomes" id="UP000186551">
    <property type="component" value="Unassembled WGS sequence"/>
</dbReference>